<dbReference type="Proteomes" id="UP000799537">
    <property type="component" value="Unassembled WGS sequence"/>
</dbReference>
<sequence>MTTADRISSLPVELLESILLHVDNNTLLLSQRVNTRFHDTIPGSVRLQEKLFFRQPLHSSGVTISNFRENFNPLLPWETIVTRPLYPIPQPPECLPAEVFGFGMDVGLTDVFVEGTSFGNSIWVIAVDFTGETCWAGLESWRRMFLMRDAVPGLGVLVQWMGRDVKGNLDGGEETEEEATGLLMLDNPEWHRSGTRMATMGKVFDDAKKLAVRKGFVDGDDLVEPHQES</sequence>
<dbReference type="CDD" id="cd09917">
    <property type="entry name" value="F-box_SF"/>
    <property type="match status" value="1"/>
</dbReference>
<evidence type="ECO:0000259" key="1">
    <source>
        <dbReference type="PROSITE" id="PS50181"/>
    </source>
</evidence>
<dbReference type="SUPFAM" id="SSF81383">
    <property type="entry name" value="F-box domain"/>
    <property type="match status" value="1"/>
</dbReference>
<dbReference type="EMBL" id="ML993581">
    <property type="protein sequence ID" value="KAF2172146.1"/>
    <property type="molecule type" value="Genomic_DNA"/>
</dbReference>
<evidence type="ECO:0000313" key="3">
    <source>
        <dbReference type="Proteomes" id="UP000799537"/>
    </source>
</evidence>
<organism evidence="2 3">
    <name type="scientific">Zasmidium cellare ATCC 36951</name>
    <dbReference type="NCBI Taxonomy" id="1080233"/>
    <lineage>
        <taxon>Eukaryota</taxon>
        <taxon>Fungi</taxon>
        <taxon>Dikarya</taxon>
        <taxon>Ascomycota</taxon>
        <taxon>Pezizomycotina</taxon>
        <taxon>Dothideomycetes</taxon>
        <taxon>Dothideomycetidae</taxon>
        <taxon>Mycosphaerellales</taxon>
        <taxon>Mycosphaerellaceae</taxon>
        <taxon>Zasmidium</taxon>
    </lineage>
</organism>
<accession>A0A6A6D3A6</accession>
<evidence type="ECO:0000313" key="2">
    <source>
        <dbReference type="EMBL" id="KAF2172146.1"/>
    </source>
</evidence>
<dbReference type="GeneID" id="54557317"/>
<gene>
    <name evidence="2" type="ORF">M409DRAFT_17386</name>
</gene>
<protein>
    <recommendedName>
        <fullName evidence="1">F-box domain-containing protein</fullName>
    </recommendedName>
</protein>
<dbReference type="InterPro" id="IPR001810">
    <property type="entry name" value="F-box_dom"/>
</dbReference>
<keyword evidence="3" id="KW-1185">Reference proteome</keyword>
<dbReference type="AlphaFoldDB" id="A0A6A6D3A6"/>
<dbReference type="RefSeq" id="XP_033673035.1">
    <property type="nucleotide sequence ID" value="XM_033804045.1"/>
</dbReference>
<name>A0A6A6D3A6_ZASCE</name>
<reference evidence="2" key="1">
    <citation type="journal article" date="2020" name="Stud. Mycol.">
        <title>101 Dothideomycetes genomes: a test case for predicting lifestyles and emergence of pathogens.</title>
        <authorList>
            <person name="Haridas S."/>
            <person name="Albert R."/>
            <person name="Binder M."/>
            <person name="Bloem J."/>
            <person name="Labutti K."/>
            <person name="Salamov A."/>
            <person name="Andreopoulos B."/>
            <person name="Baker S."/>
            <person name="Barry K."/>
            <person name="Bills G."/>
            <person name="Bluhm B."/>
            <person name="Cannon C."/>
            <person name="Castanera R."/>
            <person name="Culley D."/>
            <person name="Daum C."/>
            <person name="Ezra D."/>
            <person name="Gonzalez J."/>
            <person name="Henrissat B."/>
            <person name="Kuo A."/>
            <person name="Liang C."/>
            <person name="Lipzen A."/>
            <person name="Lutzoni F."/>
            <person name="Magnuson J."/>
            <person name="Mondo S."/>
            <person name="Nolan M."/>
            <person name="Ohm R."/>
            <person name="Pangilinan J."/>
            <person name="Park H.-J."/>
            <person name="Ramirez L."/>
            <person name="Alfaro M."/>
            <person name="Sun H."/>
            <person name="Tritt A."/>
            <person name="Yoshinaga Y."/>
            <person name="Zwiers L.-H."/>
            <person name="Turgeon B."/>
            <person name="Goodwin S."/>
            <person name="Spatafora J."/>
            <person name="Crous P."/>
            <person name="Grigoriev I."/>
        </authorList>
    </citation>
    <scope>NUCLEOTIDE SEQUENCE</scope>
    <source>
        <strain evidence="2">ATCC 36951</strain>
    </source>
</reference>
<dbReference type="PROSITE" id="PS50181">
    <property type="entry name" value="FBOX"/>
    <property type="match status" value="1"/>
</dbReference>
<proteinExistence type="predicted"/>
<dbReference type="InterPro" id="IPR036047">
    <property type="entry name" value="F-box-like_dom_sf"/>
</dbReference>
<dbReference type="OrthoDB" id="3856067at2759"/>
<feature type="domain" description="F-box" evidence="1">
    <location>
        <begin position="4"/>
        <end position="55"/>
    </location>
</feature>